<dbReference type="GO" id="GO:0004519">
    <property type="term" value="F:endonuclease activity"/>
    <property type="evidence" value="ECO:0007669"/>
    <property type="project" value="UniProtKB-KW"/>
</dbReference>
<dbReference type="CDD" id="cd06260">
    <property type="entry name" value="DUF820-like"/>
    <property type="match status" value="1"/>
</dbReference>
<sequence length="188" mass="20948">MVRLFDVMADVAGAVPVGFRVESVDGEIYVTPPAAPEHRSDMELLEDRLRAMGVGRVGVMKEFASGADDDDLRPRVIPDVFVQRREHTDLDIAWARAHDNYFPLSMVLLVVEVTSPGTRVLEFKAKLATYAAAGVEVYLIVDRQDRAIFLHHGPDPAERAYKHVRRYSYGDLVDLPSPFGKLVTTGLL</sequence>
<keyword evidence="2" id="KW-0540">Nuclease</keyword>
<comment type="caution">
    <text evidence="2">The sequence shown here is derived from an EMBL/GenBank/DDBJ whole genome shotgun (WGS) entry which is preliminary data.</text>
</comment>
<dbReference type="InterPro" id="IPR008538">
    <property type="entry name" value="Uma2"/>
</dbReference>
<gene>
    <name evidence="2" type="ORF">AB0C36_27215</name>
</gene>
<name>A0ABV3DN78_9ACTN</name>
<dbReference type="Gene3D" id="3.90.1570.10">
    <property type="entry name" value="tt1808, chain A"/>
    <property type="match status" value="1"/>
</dbReference>
<feature type="domain" description="Putative restriction endonuclease" evidence="1">
    <location>
        <begin position="18"/>
        <end position="180"/>
    </location>
</feature>
<dbReference type="Pfam" id="PF05685">
    <property type="entry name" value="Uma2"/>
    <property type="match status" value="1"/>
</dbReference>
<dbReference type="PANTHER" id="PTHR35400">
    <property type="entry name" value="SLR1083 PROTEIN"/>
    <property type="match status" value="1"/>
</dbReference>
<keyword evidence="2" id="KW-0255">Endonuclease</keyword>
<organism evidence="2 3">
    <name type="scientific">Streptodolium elevatio</name>
    <dbReference type="NCBI Taxonomy" id="3157996"/>
    <lineage>
        <taxon>Bacteria</taxon>
        <taxon>Bacillati</taxon>
        <taxon>Actinomycetota</taxon>
        <taxon>Actinomycetes</taxon>
        <taxon>Kitasatosporales</taxon>
        <taxon>Streptomycetaceae</taxon>
        <taxon>Streptodolium</taxon>
    </lineage>
</organism>
<keyword evidence="3" id="KW-1185">Reference proteome</keyword>
<reference evidence="2 3" key="1">
    <citation type="submission" date="2024-06" db="EMBL/GenBank/DDBJ databases">
        <title>The Natural Products Discovery Center: Release of the First 8490 Sequenced Strains for Exploring Actinobacteria Biosynthetic Diversity.</title>
        <authorList>
            <person name="Kalkreuter E."/>
            <person name="Kautsar S.A."/>
            <person name="Yang D."/>
            <person name="Bader C.D."/>
            <person name="Teijaro C.N."/>
            <person name="Fluegel L."/>
            <person name="Davis C.M."/>
            <person name="Simpson J.R."/>
            <person name="Lauterbach L."/>
            <person name="Steele A.D."/>
            <person name="Gui C."/>
            <person name="Meng S."/>
            <person name="Li G."/>
            <person name="Viehrig K."/>
            <person name="Ye F."/>
            <person name="Su P."/>
            <person name="Kiefer A.F."/>
            <person name="Nichols A."/>
            <person name="Cepeda A.J."/>
            <person name="Yan W."/>
            <person name="Fan B."/>
            <person name="Jiang Y."/>
            <person name="Adhikari A."/>
            <person name="Zheng C.-J."/>
            <person name="Schuster L."/>
            <person name="Cowan T.M."/>
            <person name="Smanski M.J."/>
            <person name="Chevrette M.G."/>
            <person name="De Carvalho L.P.S."/>
            <person name="Shen B."/>
        </authorList>
    </citation>
    <scope>NUCLEOTIDE SEQUENCE [LARGE SCALE GENOMIC DNA]</scope>
    <source>
        <strain evidence="2 3">NPDC048946</strain>
    </source>
</reference>
<dbReference type="Proteomes" id="UP001551482">
    <property type="component" value="Unassembled WGS sequence"/>
</dbReference>
<evidence type="ECO:0000313" key="2">
    <source>
        <dbReference type="EMBL" id="MEU8137195.1"/>
    </source>
</evidence>
<dbReference type="EMBL" id="JBEZFP010000081">
    <property type="protein sequence ID" value="MEU8137195.1"/>
    <property type="molecule type" value="Genomic_DNA"/>
</dbReference>
<evidence type="ECO:0000259" key="1">
    <source>
        <dbReference type="Pfam" id="PF05685"/>
    </source>
</evidence>
<proteinExistence type="predicted"/>
<keyword evidence="2" id="KW-0378">Hydrolase</keyword>
<dbReference type="InterPro" id="IPR012296">
    <property type="entry name" value="Nuclease_put_TT1808"/>
</dbReference>
<dbReference type="SUPFAM" id="SSF52980">
    <property type="entry name" value="Restriction endonuclease-like"/>
    <property type="match status" value="1"/>
</dbReference>
<accession>A0ABV3DN78</accession>
<evidence type="ECO:0000313" key="3">
    <source>
        <dbReference type="Proteomes" id="UP001551482"/>
    </source>
</evidence>
<protein>
    <submittedName>
        <fullName evidence="2">Uma2 family endonuclease</fullName>
    </submittedName>
</protein>
<dbReference type="RefSeq" id="WP_358358737.1">
    <property type="nucleotide sequence ID" value="NZ_JBEZFP010000081.1"/>
</dbReference>
<dbReference type="InterPro" id="IPR011335">
    <property type="entry name" value="Restrct_endonuc-II-like"/>
</dbReference>
<dbReference type="PANTHER" id="PTHR35400:SF3">
    <property type="entry name" value="SLL1072 PROTEIN"/>
    <property type="match status" value="1"/>
</dbReference>